<dbReference type="Gene3D" id="1.10.10.10">
    <property type="entry name" value="Winged helix-like DNA-binding domain superfamily/Winged helix DNA-binding domain"/>
    <property type="match status" value="1"/>
</dbReference>
<dbReference type="CDD" id="cd00383">
    <property type="entry name" value="trans_reg_C"/>
    <property type="match status" value="1"/>
</dbReference>
<keyword evidence="2" id="KW-0902">Two-component regulatory system</keyword>
<dbReference type="GO" id="GO:0005829">
    <property type="term" value="C:cytosol"/>
    <property type="evidence" value="ECO:0007669"/>
    <property type="project" value="TreeGrafter"/>
</dbReference>
<dbReference type="Pfam" id="PF00486">
    <property type="entry name" value="Trans_reg_C"/>
    <property type="match status" value="1"/>
</dbReference>
<evidence type="ECO:0000256" key="6">
    <source>
        <dbReference type="PROSITE-ProRule" id="PRU00169"/>
    </source>
</evidence>
<dbReference type="CDD" id="cd17574">
    <property type="entry name" value="REC_OmpR"/>
    <property type="match status" value="1"/>
</dbReference>
<keyword evidence="11" id="KW-1185">Reference proteome</keyword>
<keyword evidence="5" id="KW-0804">Transcription</keyword>
<dbReference type="FunFam" id="1.10.10.10:FF:000018">
    <property type="entry name" value="DNA-binding response regulator ResD"/>
    <property type="match status" value="1"/>
</dbReference>
<dbReference type="Gene3D" id="6.10.250.690">
    <property type="match status" value="1"/>
</dbReference>
<dbReference type="GO" id="GO:0000156">
    <property type="term" value="F:phosphorelay response regulator activity"/>
    <property type="evidence" value="ECO:0007669"/>
    <property type="project" value="TreeGrafter"/>
</dbReference>
<dbReference type="PROSITE" id="PS50110">
    <property type="entry name" value="RESPONSE_REGULATORY"/>
    <property type="match status" value="1"/>
</dbReference>
<dbReference type="InterPro" id="IPR036388">
    <property type="entry name" value="WH-like_DNA-bd_sf"/>
</dbReference>
<evidence type="ECO:0000259" key="9">
    <source>
        <dbReference type="PROSITE" id="PS51755"/>
    </source>
</evidence>
<sequence>MSKPHVLVVEDDEVIREATQLNLERDGFRVSTAADGEAGLAAFRGERPDVALLDVMLPLMNGISLCRRIRAESLIPVIMVSARDDPIDIVVGLEAGADDYVTKPFDTVVLLARIRALLRRAQRTAGPDEESGPLRFGDLEIDPDGVQVRRSGELLALTPTEMKLLLRFAESPGTVLSRDTLLEGVWEYAWGGDTRVVDVHVQRLRNKVGPGRIETVRGFGYKLRPGPVG</sequence>
<reference evidence="10 11" key="1">
    <citation type="submission" date="2018-12" db="EMBL/GenBank/DDBJ databases">
        <title>Draft genome sequence of Embleya hyalina NBRC 13850T.</title>
        <authorList>
            <person name="Komaki H."/>
            <person name="Hosoyama A."/>
            <person name="Kimura A."/>
            <person name="Ichikawa N."/>
            <person name="Tamura T."/>
        </authorList>
    </citation>
    <scope>NUCLEOTIDE SEQUENCE [LARGE SCALE GENOMIC DNA]</scope>
    <source>
        <strain evidence="10 11">NBRC 13850</strain>
    </source>
</reference>
<evidence type="ECO:0000256" key="3">
    <source>
        <dbReference type="ARBA" id="ARBA00023015"/>
    </source>
</evidence>
<gene>
    <name evidence="10" type="primary">cseB</name>
    <name evidence="10" type="ORF">EHYA_09411</name>
</gene>
<name>A0A401Z464_9ACTN</name>
<dbReference type="SUPFAM" id="SSF52172">
    <property type="entry name" value="CheY-like"/>
    <property type="match status" value="1"/>
</dbReference>
<dbReference type="GO" id="GO:0000976">
    <property type="term" value="F:transcription cis-regulatory region binding"/>
    <property type="evidence" value="ECO:0007669"/>
    <property type="project" value="TreeGrafter"/>
</dbReference>
<keyword evidence="3" id="KW-0805">Transcription regulation</keyword>
<evidence type="ECO:0000256" key="5">
    <source>
        <dbReference type="ARBA" id="ARBA00023163"/>
    </source>
</evidence>
<dbReference type="Gene3D" id="3.40.50.2300">
    <property type="match status" value="1"/>
</dbReference>
<dbReference type="Proteomes" id="UP000286931">
    <property type="component" value="Unassembled WGS sequence"/>
</dbReference>
<dbReference type="InterPro" id="IPR001867">
    <property type="entry name" value="OmpR/PhoB-type_DNA-bd"/>
</dbReference>
<dbReference type="PANTHER" id="PTHR48111">
    <property type="entry name" value="REGULATOR OF RPOS"/>
    <property type="match status" value="1"/>
</dbReference>
<feature type="DNA-binding region" description="OmpR/PhoB-type" evidence="7">
    <location>
        <begin position="131"/>
        <end position="225"/>
    </location>
</feature>
<dbReference type="InterPro" id="IPR049766">
    <property type="entry name" value="CseB"/>
</dbReference>
<dbReference type="InterPro" id="IPR016032">
    <property type="entry name" value="Sig_transdc_resp-reg_C-effctor"/>
</dbReference>
<dbReference type="Pfam" id="PF00072">
    <property type="entry name" value="Response_reg"/>
    <property type="match status" value="1"/>
</dbReference>
<dbReference type="SMART" id="SM00448">
    <property type="entry name" value="REC"/>
    <property type="match status" value="1"/>
</dbReference>
<dbReference type="SUPFAM" id="SSF46894">
    <property type="entry name" value="C-terminal effector domain of the bipartite response regulators"/>
    <property type="match status" value="1"/>
</dbReference>
<keyword evidence="4 7" id="KW-0238">DNA-binding</keyword>
<dbReference type="OrthoDB" id="3197131at2"/>
<evidence type="ECO:0000256" key="7">
    <source>
        <dbReference type="PROSITE-ProRule" id="PRU01091"/>
    </source>
</evidence>
<evidence type="ECO:0000259" key="8">
    <source>
        <dbReference type="PROSITE" id="PS50110"/>
    </source>
</evidence>
<accession>A0A401Z464</accession>
<comment type="caution">
    <text evidence="10">The sequence shown here is derived from an EMBL/GenBank/DDBJ whole genome shotgun (WGS) entry which is preliminary data.</text>
</comment>
<dbReference type="GO" id="GO:0032993">
    <property type="term" value="C:protein-DNA complex"/>
    <property type="evidence" value="ECO:0007669"/>
    <property type="project" value="TreeGrafter"/>
</dbReference>
<evidence type="ECO:0000256" key="1">
    <source>
        <dbReference type="ARBA" id="ARBA00022553"/>
    </source>
</evidence>
<evidence type="ECO:0000313" key="10">
    <source>
        <dbReference type="EMBL" id="GCE01643.1"/>
    </source>
</evidence>
<feature type="modified residue" description="4-aspartylphosphate" evidence="6">
    <location>
        <position position="54"/>
    </location>
</feature>
<evidence type="ECO:0000256" key="4">
    <source>
        <dbReference type="ARBA" id="ARBA00023125"/>
    </source>
</evidence>
<dbReference type="InterPro" id="IPR011006">
    <property type="entry name" value="CheY-like_superfamily"/>
</dbReference>
<proteinExistence type="predicted"/>
<dbReference type="SMART" id="SM00862">
    <property type="entry name" value="Trans_reg_C"/>
    <property type="match status" value="1"/>
</dbReference>
<protein>
    <submittedName>
        <fullName evidence="10">Transcriptional regulatory protein CseB</fullName>
    </submittedName>
</protein>
<organism evidence="10 11">
    <name type="scientific">Embleya hyalina</name>
    <dbReference type="NCBI Taxonomy" id="516124"/>
    <lineage>
        <taxon>Bacteria</taxon>
        <taxon>Bacillati</taxon>
        <taxon>Actinomycetota</taxon>
        <taxon>Actinomycetes</taxon>
        <taxon>Kitasatosporales</taxon>
        <taxon>Streptomycetaceae</taxon>
        <taxon>Embleya</taxon>
    </lineage>
</organism>
<dbReference type="PANTHER" id="PTHR48111:SF21">
    <property type="entry name" value="DNA-BINDING DUAL MASTER TRANSCRIPTIONAL REGULATOR RPAA"/>
    <property type="match status" value="1"/>
</dbReference>
<feature type="domain" description="OmpR/PhoB-type" evidence="9">
    <location>
        <begin position="131"/>
        <end position="225"/>
    </location>
</feature>
<evidence type="ECO:0000256" key="2">
    <source>
        <dbReference type="ARBA" id="ARBA00023012"/>
    </source>
</evidence>
<dbReference type="EMBL" id="BIFH01000051">
    <property type="protein sequence ID" value="GCE01643.1"/>
    <property type="molecule type" value="Genomic_DNA"/>
</dbReference>
<feature type="domain" description="Response regulatory" evidence="8">
    <location>
        <begin position="5"/>
        <end position="118"/>
    </location>
</feature>
<dbReference type="InterPro" id="IPR001789">
    <property type="entry name" value="Sig_transdc_resp-reg_receiver"/>
</dbReference>
<dbReference type="AlphaFoldDB" id="A0A401Z464"/>
<dbReference type="PROSITE" id="PS51755">
    <property type="entry name" value="OMPR_PHOB"/>
    <property type="match status" value="1"/>
</dbReference>
<dbReference type="FunFam" id="3.40.50.2300:FF:000001">
    <property type="entry name" value="DNA-binding response regulator PhoB"/>
    <property type="match status" value="1"/>
</dbReference>
<dbReference type="RefSeq" id="WP_126643249.1">
    <property type="nucleotide sequence ID" value="NZ_BIFH01000051.1"/>
</dbReference>
<dbReference type="NCBIfam" id="NF041733">
    <property type="entry name" value="resp_reg_CseB"/>
    <property type="match status" value="1"/>
</dbReference>
<dbReference type="InterPro" id="IPR039420">
    <property type="entry name" value="WalR-like"/>
</dbReference>
<keyword evidence="1 6" id="KW-0597">Phosphoprotein</keyword>
<evidence type="ECO:0000313" key="11">
    <source>
        <dbReference type="Proteomes" id="UP000286931"/>
    </source>
</evidence>
<dbReference type="GO" id="GO:0006355">
    <property type="term" value="P:regulation of DNA-templated transcription"/>
    <property type="evidence" value="ECO:0007669"/>
    <property type="project" value="InterPro"/>
</dbReference>